<gene>
    <name evidence="5" type="ORF">IHE55_01805</name>
</gene>
<proteinExistence type="predicted"/>
<dbReference type="PROSITE" id="PS01117">
    <property type="entry name" value="HTH_MARR_1"/>
    <property type="match status" value="1"/>
</dbReference>
<keyword evidence="2" id="KW-0238">DNA-binding</keyword>
<evidence type="ECO:0000256" key="2">
    <source>
        <dbReference type="ARBA" id="ARBA00023125"/>
    </source>
</evidence>
<dbReference type="PANTHER" id="PTHR33164">
    <property type="entry name" value="TRANSCRIPTIONAL REGULATOR, MARR FAMILY"/>
    <property type="match status" value="1"/>
</dbReference>
<sequence length="143" mass="15370">MSSQPPAPDDLIDPLAVVVRGYYHDFSRAAARHGLTTAQARALSAVDRSPLPMRILADRLVCDASNATGLITRLEARGLVERTPSAHDRRVKLVTPTAAGTELIARLRAEMHGVHQALEALTDEERAALATLLHRLGPLMGAP</sequence>
<feature type="domain" description="HTH marR-type" evidence="4">
    <location>
        <begin position="8"/>
        <end position="138"/>
    </location>
</feature>
<evidence type="ECO:0000313" key="6">
    <source>
        <dbReference type="Proteomes" id="UP000807371"/>
    </source>
</evidence>
<dbReference type="PANTHER" id="PTHR33164:SF99">
    <property type="entry name" value="MARR FAMILY REGULATORY PROTEIN"/>
    <property type="match status" value="1"/>
</dbReference>
<evidence type="ECO:0000259" key="4">
    <source>
        <dbReference type="PROSITE" id="PS50995"/>
    </source>
</evidence>
<dbReference type="RefSeq" id="WP_197987402.1">
    <property type="nucleotide sequence ID" value="NZ_JACYXC010000001.1"/>
</dbReference>
<dbReference type="PRINTS" id="PR00598">
    <property type="entry name" value="HTHMARR"/>
</dbReference>
<dbReference type="InterPro" id="IPR039422">
    <property type="entry name" value="MarR/SlyA-like"/>
</dbReference>
<comment type="caution">
    <text evidence="5">The sequence shown here is derived from an EMBL/GenBank/DDBJ whole genome shotgun (WGS) entry which is preliminary data.</text>
</comment>
<accession>A0ABS0NEH9</accession>
<dbReference type="InterPro" id="IPR023187">
    <property type="entry name" value="Tscrpt_reg_MarR-type_CS"/>
</dbReference>
<name>A0ABS0NEH9_9ACTN</name>
<dbReference type="InterPro" id="IPR036388">
    <property type="entry name" value="WH-like_DNA-bd_sf"/>
</dbReference>
<evidence type="ECO:0000313" key="5">
    <source>
        <dbReference type="EMBL" id="MBH5333607.1"/>
    </source>
</evidence>
<evidence type="ECO:0000256" key="1">
    <source>
        <dbReference type="ARBA" id="ARBA00023015"/>
    </source>
</evidence>
<keyword evidence="3" id="KW-0804">Transcription</keyword>
<keyword evidence="1" id="KW-0805">Transcription regulation</keyword>
<dbReference type="PROSITE" id="PS50995">
    <property type="entry name" value="HTH_MARR_2"/>
    <property type="match status" value="1"/>
</dbReference>
<dbReference type="InterPro" id="IPR036390">
    <property type="entry name" value="WH_DNA-bd_sf"/>
</dbReference>
<dbReference type="SMART" id="SM00347">
    <property type="entry name" value="HTH_MARR"/>
    <property type="match status" value="1"/>
</dbReference>
<dbReference type="SUPFAM" id="SSF46785">
    <property type="entry name" value="Winged helix' DNA-binding domain"/>
    <property type="match status" value="1"/>
</dbReference>
<dbReference type="Pfam" id="PF12802">
    <property type="entry name" value="MarR_2"/>
    <property type="match status" value="1"/>
</dbReference>
<dbReference type="Gene3D" id="1.10.10.10">
    <property type="entry name" value="Winged helix-like DNA-binding domain superfamily/Winged helix DNA-binding domain"/>
    <property type="match status" value="1"/>
</dbReference>
<dbReference type="Proteomes" id="UP000807371">
    <property type="component" value="Unassembled WGS sequence"/>
</dbReference>
<protein>
    <submittedName>
        <fullName evidence="5">MarR family transcriptional regulator</fullName>
    </submittedName>
</protein>
<organism evidence="5 6">
    <name type="scientific">Streptomyces pactum</name>
    <dbReference type="NCBI Taxonomy" id="68249"/>
    <lineage>
        <taxon>Bacteria</taxon>
        <taxon>Bacillati</taxon>
        <taxon>Actinomycetota</taxon>
        <taxon>Actinomycetes</taxon>
        <taxon>Kitasatosporales</taxon>
        <taxon>Streptomycetaceae</taxon>
        <taxon>Streptomyces</taxon>
    </lineage>
</organism>
<keyword evidence="6" id="KW-1185">Reference proteome</keyword>
<evidence type="ECO:0000256" key="3">
    <source>
        <dbReference type="ARBA" id="ARBA00023163"/>
    </source>
</evidence>
<dbReference type="EMBL" id="JACYXC010000001">
    <property type="protein sequence ID" value="MBH5333607.1"/>
    <property type="molecule type" value="Genomic_DNA"/>
</dbReference>
<dbReference type="InterPro" id="IPR000835">
    <property type="entry name" value="HTH_MarR-typ"/>
</dbReference>
<reference evidence="5 6" key="1">
    <citation type="submission" date="2020-09" db="EMBL/GenBank/DDBJ databases">
        <title>Biosynthesis of the nuclear factor of activated T cells inhibitor NFAT-133 and its congeners in Streptomyces pactum.</title>
        <authorList>
            <person name="Zhou W."/>
            <person name="Posri P."/>
            <person name="Abugrain M.E."/>
            <person name="Weisberg A.J."/>
            <person name="Chang J.H."/>
            <person name="Mahmud T."/>
        </authorList>
    </citation>
    <scope>NUCLEOTIDE SEQUENCE [LARGE SCALE GENOMIC DNA]</scope>
    <source>
        <strain evidence="5 6">ATCC 27456</strain>
    </source>
</reference>